<organism evidence="2 3">
    <name type="scientific">Listeria floridensis FSL S10-1187</name>
    <dbReference type="NCBI Taxonomy" id="1265817"/>
    <lineage>
        <taxon>Bacteria</taxon>
        <taxon>Bacillati</taxon>
        <taxon>Bacillota</taxon>
        <taxon>Bacilli</taxon>
        <taxon>Bacillales</taxon>
        <taxon>Listeriaceae</taxon>
        <taxon>Listeria</taxon>
    </lineage>
</organism>
<dbReference type="PANTHER" id="PTHR21180:SF32">
    <property type="entry name" value="ENDONUCLEASE_EXONUCLEASE_PHOSPHATASE FAMILY DOMAIN-CONTAINING PROTEIN 1"/>
    <property type="match status" value="1"/>
</dbReference>
<dbReference type="InterPro" id="IPR010994">
    <property type="entry name" value="RuvA_2-like"/>
</dbReference>
<accession>A0ABP3AZ26</accession>
<dbReference type="Gene3D" id="1.10.150.320">
    <property type="entry name" value="Photosystem II 12 kDa extrinsic protein"/>
    <property type="match status" value="1"/>
</dbReference>
<dbReference type="SMART" id="SM00278">
    <property type="entry name" value="HhH1"/>
    <property type="match status" value="2"/>
</dbReference>
<proteinExistence type="predicted"/>
<dbReference type="InterPro" id="IPR051675">
    <property type="entry name" value="Endo/Exo/Phosphatase_dom_1"/>
</dbReference>
<dbReference type="PANTHER" id="PTHR21180">
    <property type="entry name" value="ENDONUCLEASE/EXONUCLEASE/PHOSPHATASE FAMILY DOMAIN-CONTAINING PROTEIN 1"/>
    <property type="match status" value="1"/>
</dbReference>
<dbReference type="InterPro" id="IPR004509">
    <property type="entry name" value="Competence_ComEA_HhH"/>
</dbReference>
<dbReference type="InterPro" id="IPR003583">
    <property type="entry name" value="Hlx-hairpin-Hlx_DNA-bd_motif"/>
</dbReference>
<feature type="domain" description="Helix-hairpin-helix DNA-binding motif class 1" evidence="1">
    <location>
        <begin position="111"/>
        <end position="130"/>
    </location>
</feature>
<feature type="domain" description="Helix-hairpin-helix DNA-binding motif class 1" evidence="1">
    <location>
        <begin position="81"/>
        <end position="100"/>
    </location>
</feature>
<dbReference type="Pfam" id="PF12836">
    <property type="entry name" value="HHH_3"/>
    <property type="match status" value="1"/>
</dbReference>
<dbReference type="RefSeq" id="WP_051993520.1">
    <property type="nucleotide sequence ID" value="NZ_AODF01000009.1"/>
</dbReference>
<protein>
    <submittedName>
        <fullName evidence="2">DNA internalization-related competence protein</fullName>
    </submittedName>
</protein>
<name>A0ABP3AZ26_9LIST</name>
<gene>
    <name evidence="2" type="ORF">MFLO_05974</name>
</gene>
<keyword evidence="3" id="KW-1185">Reference proteome</keyword>
<reference evidence="2 3" key="1">
    <citation type="journal article" date="2014" name="Int. J. Syst. Evol. Microbiol.">
        <title>Listeria floridensis sp. nov., Listeria aquatica sp. nov., Listeria cornellensis sp. nov., Listeria riparia sp. nov. and Listeria grandensis sp. nov., from agricultural and natural environments.</title>
        <authorList>
            <person name="den Bakker H.C."/>
            <person name="Warchocki S."/>
            <person name="Wright E.M."/>
            <person name="Allred A.F."/>
            <person name="Ahlstrom C."/>
            <person name="Manuel C.S."/>
            <person name="Stasiewicz M.J."/>
            <person name="Burrell A."/>
            <person name="Roof S."/>
            <person name="Strawn L."/>
            <person name="Fortes E.D."/>
            <person name="Nightingale K.K."/>
            <person name="Kephart D."/>
            <person name="Wiedmann M."/>
        </authorList>
    </citation>
    <scope>NUCLEOTIDE SEQUENCE [LARGE SCALE GENOMIC DNA]</scope>
    <source>
        <strain evidence="2 3">FSL S10-1187</strain>
    </source>
</reference>
<dbReference type="NCBIfam" id="TIGR00426">
    <property type="entry name" value="competence protein ComEA helix-hairpin-helix repeat region"/>
    <property type="match status" value="1"/>
</dbReference>
<dbReference type="SUPFAM" id="SSF47781">
    <property type="entry name" value="RuvA domain 2-like"/>
    <property type="match status" value="1"/>
</dbReference>
<evidence type="ECO:0000259" key="1">
    <source>
        <dbReference type="SMART" id="SM00278"/>
    </source>
</evidence>
<evidence type="ECO:0000313" key="2">
    <source>
        <dbReference type="EMBL" id="EUJ32820.1"/>
    </source>
</evidence>
<evidence type="ECO:0000313" key="3">
    <source>
        <dbReference type="Proteomes" id="UP000019249"/>
    </source>
</evidence>
<dbReference type="Proteomes" id="UP000019249">
    <property type="component" value="Unassembled WGS sequence"/>
</dbReference>
<dbReference type="EMBL" id="AODF01000009">
    <property type="protein sequence ID" value="EUJ32820.1"/>
    <property type="molecule type" value="Genomic_DNA"/>
</dbReference>
<sequence length="133" mass="14132">MTHPGVYQIAVDGRVKDAIRIAGDFLPEADKNSINLAQKLKDEMVITVLTQGDSSSPVVQTGLASDSAEKSKVNLNQATATELEQVPGIGKAKAEAIIAHREKEGLFETVDGLTEVSGIGAKTLEKLKAYLEV</sequence>
<comment type="caution">
    <text evidence="2">The sequence shown here is derived from an EMBL/GenBank/DDBJ whole genome shotgun (WGS) entry which is preliminary data.</text>
</comment>